<evidence type="ECO:0000259" key="8">
    <source>
        <dbReference type="Pfam" id="PF07669"/>
    </source>
</evidence>
<evidence type="ECO:0000313" key="10">
    <source>
        <dbReference type="EMBL" id="EIC00633.1"/>
    </source>
</evidence>
<feature type="domain" description="Type II methyltransferase M.TaqI-like" evidence="8">
    <location>
        <begin position="494"/>
        <end position="737"/>
    </location>
</feature>
<keyword evidence="5" id="KW-0680">Restriction system</keyword>
<gene>
    <name evidence="10" type="ORF">TresaDRAFT_0106</name>
</gene>
<accession>H7EP00</accession>
<comment type="caution">
    <text evidence="10">The sequence shown here is derived from an EMBL/GenBank/DDBJ whole genome shotgun (WGS) entry which is preliminary data.</text>
</comment>
<evidence type="ECO:0000256" key="4">
    <source>
        <dbReference type="ARBA" id="ARBA00022691"/>
    </source>
</evidence>
<dbReference type="EC" id="2.1.1.72" evidence="1"/>
<dbReference type="Gene3D" id="3.40.50.150">
    <property type="entry name" value="Vaccinia Virus protein VP39"/>
    <property type="match status" value="1"/>
</dbReference>
<sequence>MEKGELRTLFESEYPGKKAIFEKLIQPIFKKAKDTTLSNEIDITEGDKKQIKSFSIIAQVRGGFPIAFADVEVQDSVALKRSRVTIQNCVRKMMENDSNAIIFFHFSDDKSEWRVSFCHRADKLKESTDAKRFTYLCGTEHACRTIAERFETLKGLSTIKDEDLLEAFSVEPLSKEFFDEYREHYADLVEYISGKRFVKKGGKFVEEKIKNAAGAFREAFEGDDKKVRDFVKKMMGRLVFLQFLQKKGWLGVQENAEWGSGDKNFIYNLFRNASKDVQNDFLEKALEPLFFKSLNQKRDEKAIAPEELCTIYGSKIRIPYLNGGLFEEDELDKKKVKFKKEHFEQLLTFFNQYNFTIDETDGDDQEIGVDPEMLGKIFENLLEDNKDKGAFYTPKEIVQYMCRESLIAYLNEKLKIESGESKIRNFVLSHDSSQFNEGEKSTLLHSLLDVKICDPAVGSGAFPMGMMNELLSCTQVLTGNAKSRSDLKKHIVKNNIYGVDIEKGAVDIARLRFWLAIIVDEEEPLPLPNLDYKIMQGNSLLESFNGIDLSNLCRSDDAPNLFDDTDDVKALLGYLNSYFDKHEEKGAIRDAIKASVLDLLRNRHFSGESFDALSELDLHENSEFFLWHTWFGDVFNRPNDRNGFDIVIGNPPYVKKQNISAEATYYYNNNYSVAYKNYDLYIIFTELGYNLLKTHGFMSYIMPKKFITTEYGKLLKEFIYKNRCLKKYIDFDLIQVFENATNYVGIFELEKVVQKFFNYYLATQDKPLPDVNDLSVFSFDRLSTDKWIFEDEKKQEVFKKIQEQGPRLSTVTKNISQGLVTGMDKVFVLQKNENGYYSKFLDKTFNFKQSKIFKPLLKGKEINRYTTPSNSYCIIYPYELTNDDTVRLLSLREIRKIDPEVADYLMSCKKSLILREGWMDDTNFYAYSRNQNIALMPKRKILTQVLSLHSSLTFDTNGDYCFVGGGTAGGYTIILKDEKQSLYYLGLMNSTLLEWFIHKYASPFQGGYYAYNKTTLSEIPIPAATPAQQKPIIALVDKILAAKKANPQADTSKEEAEIDRLVYQLYGLSEDEIKIVEGK</sequence>
<dbReference type="PATRIC" id="fig|907348.3.peg.2688"/>
<proteinExistence type="predicted"/>
<dbReference type="InterPro" id="IPR029063">
    <property type="entry name" value="SAM-dependent_MTases_sf"/>
</dbReference>
<dbReference type="eggNOG" id="COG0827">
    <property type="taxonomic scope" value="Bacteria"/>
</dbReference>
<evidence type="ECO:0000256" key="7">
    <source>
        <dbReference type="ARBA" id="ARBA00047942"/>
    </source>
</evidence>
<protein>
    <recommendedName>
        <fullName evidence="1">site-specific DNA-methyltransferase (adenine-specific)</fullName>
        <ecNumber evidence="1">2.1.1.72</ecNumber>
    </recommendedName>
</protein>
<dbReference type="AlphaFoldDB" id="H7EP00"/>
<dbReference type="GO" id="GO:0009007">
    <property type="term" value="F:site-specific DNA-methyltransferase (adenine-specific) activity"/>
    <property type="evidence" value="ECO:0007669"/>
    <property type="project" value="UniProtKB-EC"/>
</dbReference>
<dbReference type="GO" id="GO:0003677">
    <property type="term" value="F:DNA binding"/>
    <property type="evidence" value="ECO:0007669"/>
    <property type="project" value="UniProtKB-KW"/>
</dbReference>
<dbReference type="EMBL" id="AGRW01000054">
    <property type="protein sequence ID" value="EIC00633.1"/>
    <property type="molecule type" value="Genomic_DNA"/>
</dbReference>
<evidence type="ECO:0000259" key="9">
    <source>
        <dbReference type="Pfam" id="PF12950"/>
    </source>
</evidence>
<dbReference type="Pfam" id="PF07669">
    <property type="entry name" value="Eco57I"/>
    <property type="match status" value="1"/>
</dbReference>
<dbReference type="InterPro" id="IPR025931">
    <property type="entry name" value="TaqI_C"/>
</dbReference>
<dbReference type="InterPro" id="IPR011639">
    <property type="entry name" value="MethylTrfase_TaqI-like_dom"/>
</dbReference>
<evidence type="ECO:0000313" key="11">
    <source>
        <dbReference type="Proteomes" id="UP000003571"/>
    </source>
</evidence>
<keyword evidence="11" id="KW-1185">Reference proteome</keyword>
<dbReference type="PRINTS" id="PR00507">
    <property type="entry name" value="N12N6MTFRASE"/>
</dbReference>
<keyword evidence="3" id="KW-0808">Transferase</keyword>
<dbReference type="RefSeq" id="WP_002706298.1">
    <property type="nucleotide sequence ID" value="NZ_AGRW01000054.1"/>
</dbReference>
<feature type="domain" description="TaqI-like C-terminal specificity" evidence="9">
    <location>
        <begin position="854"/>
        <end position="1021"/>
    </location>
</feature>
<dbReference type="InterPro" id="IPR002052">
    <property type="entry name" value="DNA_methylase_N6_adenine_CS"/>
</dbReference>
<reference evidence="10 11" key="1">
    <citation type="submission" date="2011-09" db="EMBL/GenBank/DDBJ databases">
        <title>The draft genome of Treponema saccharophilum DSM 2985.</title>
        <authorList>
            <consortium name="US DOE Joint Genome Institute (JGI-PGF)"/>
            <person name="Lucas S."/>
            <person name="Copeland A."/>
            <person name="Lapidus A."/>
            <person name="Glavina del Rio T."/>
            <person name="Dalin E."/>
            <person name="Tice H."/>
            <person name="Bruce D."/>
            <person name="Goodwin L."/>
            <person name="Pitluck S."/>
            <person name="Peters L."/>
            <person name="Kyrpides N."/>
            <person name="Mavromatis K."/>
            <person name="Ivanova N."/>
            <person name="Markowitz V."/>
            <person name="Cheng J.-F."/>
            <person name="Hugenholtz P."/>
            <person name="Woyke T."/>
            <person name="Wu D."/>
            <person name="Gronow S."/>
            <person name="Wellnitz S."/>
            <person name="Brambilla E."/>
            <person name="Klenk H.-P."/>
            <person name="Eisen J.A."/>
        </authorList>
    </citation>
    <scope>NUCLEOTIDE SEQUENCE [LARGE SCALE GENOMIC DNA]</scope>
    <source>
        <strain evidence="10 11">DSM 2985</strain>
    </source>
</reference>
<dbReference type="GO" id="GO:0009307">
    <property type="term" value="P:DNA restriction-modification system"/>
    <property type="evidence" value="ECO:0007669"/>
    <property type="project" value="UniProtKB-KW"/>
</dbReference>
<dbReference type="PROSITE" id="PS00092">
    <property type="entry name" value="N6_MTASE"/>
    <property type="match status" value="1"/>
</dbReference>
<keyword evidence="4" id="KW-0949">S-adenosyl-L-methionine</keyword>
<evidence type="ECO:0000256" key="3">
    <source>
        <dbReference type="ARBA" id="ARBA00022679"/>
    </source>
</evidence>
<dbReference type="GO" id="GO:0032259">
    <property type="term" value="P:methylation"/>
    <property type="evidence" value="ECO:0007669"/>
    <property type="project" value="UniProtKB-KW"/>
</dbReference>
<dbReference type="OrthoDB" id="353422at2"/>
<name>H7EP00_9SPIR</name>
<dbReference type="InterPro" id="IPR050953">
    <property type="entry name" value="N4_N6_ade-DNA_methylase"/>
</dbReference>
<dbReference type="PANTHER" id="PTHR33841">
    <property type="entry name" value="DNA METHYLTRANSFERASE YEEA-RELATED"/>
    <property type="match status" value="1"/>
</dbReference>
<dbReference type="eggNOG" id="COG1002">
    <property type="taxonomic scope" value="Bacteria"/>
</dbReference>
<dbReference type="SUPFAM" id="SSF53335">
    <property type="entry name" value="S-adenosyl-L-methionine-dependent methyltransferases"/>
    <property type="match status" value="1"/>
</dbReference>
<comment type="catalytic activity">
    <reaction evidence="7">
        <text>a 2'-deoxyadenosine in DNA + S-adenosyl-L-methionine = an N(6)-methyl-2'-deoxyadenosine in DNA + S-adenosyl-L-homocysteine + H(+)</text>
        <dbReference type="Rhea" id="RHEA:15197"/>
        <dbReference type="Rhea" id="RHEA-COMP:12418"/>
        <dbReference type="Rhea" id="RHEA-COMP:12419"/>
        <dbReference type="ChEBI" id="CHEBI:15378"/>
        <dbReference type="ChEBI" id="CHEBI:57856"/>
        <dbReference type="ChEBI" id="CHEBI:59789"/>
        <dbReference type="ChEBI" id="CHEBI:90615"/>
        <dbReference type="ChEBI" id="CHEBI:90616"/>
        <dbReference type="EC" id="2.1.1.72"/>
    </reaction>
</comment>
<keyword evidence="2" id="KW-0489">Methyltransferase</keyword>
<dbReference type="Pfam" id="PF12950">
    <property type="entry name" value="TaqI_C"/>
    <property type="match status" value="1"/>
</dbReference>
<keyword evidence="6" id="KW-0238">DNA-binding</keyword>
<evidence type="ECO:0000256" key="5">
    <source>
        <dbReference type="ARBA" id="ARBA00022747"/>
    </source>
</evidence>
<dbReference type="PANTHER" id="PTHR33841:SF1">
    <property type="entry name" value="DNA METHYLTRANSFERASE A"/>
    <property type="match status" value="1"/>
</dbReference>
<evidence type="ECO:0000256" key="6">
    <source>
        <dbReference type="ARBA" id="ARBA00023125"/>
    </source>
</evidence>
<evidence type="ECO:0000256" key="1">
    <source>
        <dbReference type="ARBA" id="ARBA00011900"/>
    </source>
</evidence>
<dbReference type="STRING" id="907348.TresaDRAFT_0106"/>
<dbReference type="Proteomes" id="UP000003571">
    <property type="component" value="Unassembled WGS sequence"/>
</dbReference>
<organism evidence="10 11">
    <name type="scientific">Treponema saccharophilum DSM 2985</name>
    <dbReference type="NCBI Taxonomy" id="907348"/>
    <lineage>
        <taxon>Bacteria</taxon>
        <taxon>Pseudomonadati</taxon>
        <taxon>Spirochaetota</taxon>
        <taxon>Spirochaetia</taxon>
        <taxon>Spirochaetales</taxon>
        <taxon>Treponemataceae</taxon>
        <taxon>Treponema</taxon>
    </lineage>
</organism>
<evidence type="ECO:0000256" key="2">
    <source>
        <dbReference type="ARBA" id="ARBA00022603"/>
    </source>
</evidence>